<evidence type="ECO:0000259" key="1">
    <source>
        <dbReference type="Pfam" id="PF04155"/>
    </source>
</evidence>
<reference evidence="4" key="1">
    <citation type="submission" date="2017-02" db="UniProtKB">
        <authorList>
            <consortium name="WormBaseParasite"/>
        </authorList>
    </citation>
    <scope>IDENTIFICATION</scope>
</reference>
<evidence type="ECO:0000313" key="4">
    <source>
        <dbReference type="WBParaSite" id="TCLT_0001081601-mRNA-1"/>
    </source>
</evidence>
<dbReference type="WBParaSite" id="TCLT_0001081601-mRNA-1">
    <property type="protein sequence ID" value="TCLT_0001081601-mRNA-1"/>
    <property type="gene ID" value="TCLT_0001081601"/>
</dbReference>
<dbReference type="OrthoDB" id="5858182at2759"/>
<accession>A0A0N5DC97</accession>
<name>A0A0N5DC97_THECL</name>
<reference evidence="2 3" key="2">
    <citation type="submission" date="2018-11" db="EMBL/GenBank/DDBJ databases">
        <authorList>
            <consortium name="Pathogen Informatics"/>
        </authorList>
    </citation>
    <scope>NUCLEOTIDE SEQUENCE [LARGE SCALE GENOMIC DNA]</scope>
</reference>
<evidence type="ECO:0000313" key="2">
    <source>
        <dbReference type="EMBL" id="VDN08516.1"/>
    </source>
</evidence>
<keyword evidence="3" id="KW-1185">Reference proteome</keyword>
<dbReference type="Proteomes" id="UP000276776">
    <property type="component" value="Unassembled WGS sequence"/>
</dbReference>
<sequence>MHQHSMEGIFKQKWGNHFLEAIPTAYQCRRKHTVVFATMKTENLTSANLNIGLMDAECMRNYNLQSLRNNSTKSKQQIQKKAETEFNTKFNIICSKSDLTYIVHADKYCKLSELDITCFLFTGDGSDFKRSSVPYFTSKIPMIVSAVPRTDST</sequence>
<feature type="domain" description="Ground-like" evidence="1">
    <location>
        <begin position="65"/>
        <end position="121"/>
    </location>
</feature>
<dbReference type="Pfam" id="PF04155">
    <property type="entry name" value="Ground-like"/>
    <property type="match status" value="1"/>
</dbReference>
<evidence type="ECO:0000313" key="3">
    <source>
        <dbReference type="Proteomes" id="UP000276776"/>
    </source>
</evidence>
<dbReference type="AlphaFoldDB" id="A0A0N5DC97"/>
<protein>
    <submittedName>
        <fullName evidence="4">Ground-like domain-containing protein</fullName>
    </submittedName>
</protein>
<gene>
    <name evidence="2" type="ORF">TCLT_LOCUS10798</name>
</gene>
<organism evidence="4">
    <name type="scientific">Thelazia callipaeda</name>
    <name type="common">Oriental eyeworm</name>
    <name type="synonym">Parasitic nematode</name>
    <dbReference type="NCBI Taxonomy" id="103827"/>
    <lineage>
        <taxon>Eukaryota</taxon>
        <taxon>Metazoa</taxon>
        <taxon>Ecdysozoa</taxon>
        <taxon>Nematoda</taxon>
        <taxon>Chromadorea</taxon>
        <taxon>Rhabditida</taxon>
        <taxon>Spirurina</taxon>
        <taxon>Spiruromorpha</taxon>
        <taxon>Thelazioidea</taxon>
        <taxon>Thelaziidae</taxon>
        <taxon>Thelazia</taxon>
    </lineage>
</organism>
<dbReference type="InterPro" id="IPR007284">
    <property type="entry name" value="Ground-like_dom"/>
</dbReference>
<dbReference type="EMBL" id="UYYF01005374">
    <property type="protein sequence ID" value="VDN08516.1"/>
    <property type="molecule type" value="Genomic_DNA"/>
</dbReference>
<proteinExistence type="predicted"/>